<feature type="signal peptide" evidence="3">
    <location>
        <begin position="1"/>
        <end position="24"/>
    </location>
</feature>
<feature type="chain" id="PRO_5012959014" evidence="3">
    <location>
        <begin position="25"/>
        <end position="425"/>
    </location>
</feature>
<feature type="transmembrane region" description="Helical" evidence="2">
    <location>
        <begin position="187"/>
        <end position="210"/>
    </location>
</feature>
<dbReference type="OrthoDB" id="245730at2759"/>
<dbReference type="GeneID" id="39984255"/>
<keyword evidence="2" id="KW-1133">Transmembrane helix</keyword>
<evidence type="ECO:0000256" key="3">
    <source>
        <dbReference type="SAM" id="SignalP"/>
    </source>
</evidence>
<evidence type="ECO:0000256" key="1">
    <source>
        <dbReference type="SAM" id="MobiDB-lite"/>
    </source>
</evidence>
<accession>A0A1X0NZR7</accession>
<evidence type="ECO:0000313" key="4">
    <source>
        <dbReference type="EMBL" id="ORC90186.1"/>
    </source>
</evidence>
<keyword evidence="3" id="KW-0732">Signal</keyword>
<name>A0A1X0NZR7_9TRYP</name>
<keyword evidence="2" id="KW-0472">Membrane</keyword>
<keyword evidence="5" id="KW-1185">Reference proteome</keyword>
<keyword evidence="2" id="KW-0812">Transmembrane</keyword>
<feature type="transmembrane region" description="Helical" evidence="2">
    <location>
        <begin position="361"/>
        <end position="384"/>
    </location>
</feature>
<dbReference type="AlphaFoldDB" id="A0A1X0NZR7"/>
<dbReference type="VEuPathDB" id="TriTrypDB:TM35_000092360"/>
<feature type="transmembrane region" description="Helical" evidence="2">
    <location>
        <begin position="330"/>
        <end position="349"/>
    </location>
</feature>
<feature type="compositionally biased region" description="Polar residues" evidence="1">
    <location>
        <begin position="110"/>
        <end position="129"/>
    </location>
</feature>
<protein>
    <submittedName>
        <fullName evidence="4">Uncharacterized protein</fullName>
    </submittedName>
</protein>
<comment type="caution">
    <text evidence="4">The sequence shown here is derived from an EMBL/GenBank/DDBJ whole genome shotgun (WGS) entry which is preliminary data.</text>
</comment>
<reference evidence="4 5" key="1">
    <citation type="submission" date="2017-03" db="EMBL/GenBank/DDBJ databases">
        <title>An alternative strategy for trypanosome survival in the mammalian bloodstream revealed through genome and transcriptome analysis of the ubiquitous bovine parasite Trypanosoma (Megatrypanum) theileri.</title>
        <authorList>
            <person name="Kelly S."/>
            <person name="Ivens A."/>
            <person name="Mott A."/>
            <person name="O'Neill E."/>
            <person name="Emms D."/>
            <person name="Macleod O."/>
            <person name="Voorheis P."/>
            <person name="Matthews J."/>
            <person name="Matthews K."/>
            <person name="Carrington M."/>
        </authorList>
    </citation>
    <scope>NUCLEOTIDE SEQUENCE [LARGE SCALE GENOMIC DNA]</scope>
    <source>
        <strain evidence="4">Edinburgh</strain>
    </source>
</reference>
<proteinExistence type="predicted"/>
<sequence>MRLVIAVSLLLFLFCVVSPSLSSASVTTESHTGGVRKNDETVARLLQELKEEGHQTPPEPPKHLGVHAACLKHGLGCPDSYVDFLMKQKKEGKTSQEDNKINEPIRKIPSSGTYSNAANVRRNAPNSNKDATDEVHLENIRRVRNVMNDRLKEHQSPEKQWHCQQVRWFHRGLNTALTLHNVLVDRYWNFIIYSFFPCVLLTTVLTWIFFGDRMPREHLLSLLADDPNVALTAERARRKPPHSVAELVIQRESYNNSSYVDADEEDDVNGDVEGAELLPMANLNELVRLQKEARKSDIQHRVDRWNVARFALLEAHSESTAAVTVLKLRLVLSLLVFFTLVWTLFALPLRVADLHSSNGGIFQFLFASICPSWMTTSIALYFAWSWMGSMVAFAGWEVVSAGEAILKSDAHAAALHEKILQHWCS</sequence>
<gene>
    <name evidence="4" type="ORF">TM35_000092360</name>
</gene>
<dbReference type="EMBL" id="NBCO01000009">
    <property type="protein sequence ID" value="ORC90186.1"/>
    <property type="molecule type" value="Genomic_DNA"/>
</dbReference>
<dbReference type="Proteomes" id="UP000192257">
    <property type="component" value="Unassembled WGS sequence"/>
</dbReference>
<feature type="region of interest" description="Disordered" evidence="1">
    <location>
        <begin position="104"/>
        <end position="130"/>
    </location>
</feature>
<evidence type="ECO:0000313" key="5">
    <source>
        <dbReference type="Proteomes" id="UP000192257"/>
    </source>
</evidence>
<organism evidence="4 5">
    <name type="scientific">Trypanosoma theileri</name>
    <dbReference type="NCBI Taxonomy" id="67003"/>
    <lineage>
        <taxon>Eukaryota</taxon>
        <taxon>Discoba</taxon>
        <taxon>Euglenozoa</taxon>
        <taxon>Kinetoplastea</taxon>
        <taxon>Metakinetoplastina</taxon>
        <taxon>Trypanosomatida</taxon>
        <taxon>Trypanosomatidae</taxon>
        <taxon>Trypanosoma</taxon>
    </lineage>
</organism>
<dbReference type="RefSeq" id="XP_028884252.1">
    <property type="nucleotide sequence ID" value="XM_029024475.1"/>
</dbReference>
<evidence type="ECO:0000256" key="2">
    <source>
        <dbReference type="SAM" id="Phobius"/>
    </source>
</evidence>